<comment type="caution">
    <text evidence="1">The sequence shown here is derived from an EMBL/GenBank/DDBJ whole genome shotgun (WGS) entry which is preliminary data.</text>
</comment>
<proteinExistence type="predicted"/>
<dbReference type="RefSeq" id="WP_184534160.1">
    <property type="nucleotide sequence ID" value="NZ_JACHJW010000001.1"/>
</dbReference>
<evidence type="ECO:0008006" key="3">
    <source>
        <dbReference type="Google" id="ProtNLM"/>
    </source>
</evidence>
<organism evidence="1 2">
    <name type="scientific">Micromonospora polyrhachis</name>
    <dbReference type="NCBI Taxonomy" id="1282883"/>
    <lineage>
        <taxon>Bacteria</taxon>
        <taxon>Bacillati</taxon>
        <taxon>Actinomycetota</taxon>
        <taxon>Actinomycetes</taxon>
        <taxon>Micromonosporales</taxon>
        <taxon>Micromonosporaceae</taxon>
        <taxon>Micromonospora</taxon>
    </lineage>
</organism>
<protein>
    <recommendedName>
        <fullName evidence="3">AAA domain-containing protein</fullName>
    </recommendedName>
</protein>
<dbReference type="AlphaFoldDB" id="A0A7W7SNE7"/>
<dbReference type="EMBL" id="JACHJW010000001">
    <property type="protein sequence ID" value="MBB4957997.1"/>
    <property type="molecule type" value="Genomic_DNA"/>
</dbReference>
<gene>
    <name evidence="1" type="ORF">FHR38_001730</name>
</gene>
<accession>A0A7W7SNE7</accession>
<sequence>MSVNPFAVPGLNRPDDPLNPVREMKHTNYYVDVDNTAAAFGLFQDRLSDPTSLVTDGRLVIVAGPEQCGKSALINRCAHWVQERLLGSRHSARVFDLTRLVELTETKADRRRSVCRALIDRLWQAGAVTDQRLLELRGQPDEAYLYLAGAVQEKFVAIVLLPPSGELARELVQYARDAHSKILFFGESSYESYVETAWPELEHAGSAPPIYLTVGSLTKQDAGRFAHDRLRRSPAGPLLPPVTAATLDRVTEKRPMSIGELQTLLYGLYEELRLQPDLTEEVTYQYISEFYLRKARLLGNRY</sequence>
<keyword evidence="2" id="KW-1185">Reference proteome</keyword>
<evidence type="ECO:0000313" key="2">
    <source>
        <dbReference type="Proteomes" id="UP000578819"/>
    </source>
</evidence>
<dbReference type="Proteomes" id="UP000578819">
    <property type="component" value="Unassembled WGS sequence"/>
</dbReference>
<evidence type="ECO:0000313" key="1">
    <source>
        <dbReference type="EMBL" id="MBB4957997.1"/>
    </source>
</evidence>
<reference evidence="1 2" key="1">
    <citation type="submission" date="2020-08" db="EMBL/GenBank/DDBJ databases">
        <title>Sequencing the genomes of 1000 actinobacteria strains.</title>
        <authorList>
            <person name="Klenk H.-P."/>
        </authorList>
    </citation>
    <scope>NUCLEOTIDE SEQUENCE [LARGE SCALE GENOMIC DNA]</scope>
    <source>
        <strain evidence="1 2">DSM 45886</strain>
    </source>
</reference>
<name>A0A7W7SNE7_9ACTN</name>